<reference evidence="4 8" key="3">
    <citation type="submission" date="2019-02" db="EMBL/GenBank/DDBJ databases">
        <title>Genomic plasticity associated with the antimicrobial resistance in Vibrio cholerae.</title>
        <authorList>
            <person name="Verma J."/>
            <person name="Bag S."/>
            <person name="Saha B."/>
            <person name="Kumar P."/>
            <person name="Ghosh T.S."/>
            <person name="Dayal M."/>
            <person name="Senapati T."/>
            <person name="Mehra S."/>
            <person name="Dey P."/>
            <person name="Desigamani A."/>
            <person name="Kumar D."/>
            <person name="Rana P."/>
            <person name="Kumar B."/>
            <person name="Maiti T.K."/>
            <person name="Sharma N.C."/>
            <person name="Bhadra R.K."/>
            <person name="Mutreja A."/>
            <person name="Nair G.B."/>
            <person name="Ramamurthy T."/>
            <person name="Das B."/>
        </authorList>
    </citation>
    <scope>NUCLEOTIDE SEQUENCE [LARGE SCALE GENOMIC DNA]</scope>
    <source>
        <strain evidence="4 8">IDH06781</strain>
    </source>
</reference>
<dbReference type="Proteomes" id="UP000471242">
    <property type="component" value="Unassembled WGS sequence"/>
</dbReference>
<protein>
    <submittedName>
        <fullName evidence="3">Uncharacterized protein</fullName>
    </submittedName>
</protein>
<dbReference type="EMBL" id="VUAA01000001">
    <property type="protein sequence ID" value="KAA1256494.1"/>
    <property type="molecule type" value="Genomic_DNA"/>
</dbReference>
<evidence type="ECO:0000313" key="1">
    <source>
        <dbReference type="EMBL" id="CSC40851.1"/>
    </source>
</evidence>
<evidence type="ECO:0000313" key="8">
    <source>
        <dbReference type="Proteomes" id="UP000294145"/>
    </source>
</evidence>
<dbReference type="Proteomes" id="UP000041770">
    <property type="component" value="Unassembled WGS sequence"/>
</dbReference>
<dbReference type="AlphaFoldDB" id="A0A0H6JG65"/>
<evidence type="ECO:0000313" key="10">
    <source>
        <dbReference type="Proteomes" id="UP000323225"/>
    </source>
</evidence>
<evidence type="ECO:0000313" key="6">
    <source>
        <dbReference type="EMBL" id="TXX63935.1"/>
    </source>
</evidence>
<reference evidence="5 9" key="5">
    <citation type="submission" date="2019-07" db="EMBL/GenBank/DDBJ databases">
        <title>Phenotypic and genotypic antimicrobial resistance traits of Vibrio cholerae non-O1/non-O139 isolated from a large Austrian lake frequently associated with cases of infection.</title>
        <authorList>
            <person name="Lepuschitz S."/>
            <person name="Baron S."/>
            <person name="Larvor E."/>
            <person name="Granier S."/>
            <person name="Pretzer C."/>
            <person name="Mach R.L."/>
            <person name="Farnleitner A.H."/>
            <person name="Ruppitsch W."/>
            <person name="Pleininger S."/>
            <person name="Indra A."/>
            <person name="Kirschner A.K.T."/>
        </authorList>
    </citation>
    <scope>NUCLEOTIDE SEQUENCE [LARGE SCALE GENOMIC DNA]</scope>
    <source>
        <strain evidence="5 9">A12JL36W90</strain>
    </source>
</reference>
<evidence type="ECO:0000313" key="3">
    <source>
        <dbReference type="EMBL" id="MVD22285.1"/>
    </source>
</evidence>
<dbReference type="Proteomes" id="UP000323225">
    <property type="component" value="Unassembled WGS sequence"/>
</dbReference>
<evidence type="ECO:0000313" key="4">
    <source>
        <dbReference type="EMBL" id="TBM40707.1"/>
    </source>
</evidence>
<reference evidence="1 7" key="1">
    <citation type="submission" date="2015-07" db="EMBL/GenBank/DDBJ databases">
        <authorList>
            <consortium name="Pathogen Informatics"/>
        </authorList>
    </citation>
    <scope>NUCLEOTIDE SEQUENCE [LARGE SCALE GENOMIC DNA]</scope>
    <source>
        <strain evidence="1 7">A316</strain>
    </source>
</reference>
<evidence type="ECO:0000313" key="7">
    <source>
        <dbReference type="Proteomes" id="UP000041770"/>
    </source>
</evidence>
<evidence type="ECO:0000313" key="11">
    <source>
        <dbReference type="Proteomes" id="UP000323819"/>
    </source>
</evidence>
<dbReference type="EMBL" id="CWQY01000006">
    <property type="protein sequence ID" value="CSC40851.1"/>
    <property type="molecule type" value="Genomic_DNA"/>
</dbReference>
<evidence type="ECO:0000313" key="2">
    <source>
        <dbReference type="EMBL" id="KAA1256494.1"/>
    </source>
</evidence>
<dbReference type="EMBL" id="VSIJ01000037">
    <property type="protein sequence ID" value="TXX63935.1"/>
    <property type="molecule type" value="Genomic_DNA"/>
</dbReference>
<reference evidence="2 10" key="6">
    <citation type="submission" date="2019-09" db="EMBL/GenBank/DDBJ databases">
        <authorList>
            <person name="Kritzky A."/>
            <person name="Schelkanova E.Y."/>
            <person name="Alkhova Z.V."/>
            <person name="Smirnova N.I."/>
        </authorList>
    </citation>
    <scope>NUCLEOTIDE SEQUENCE [LARGE SCALE GENOMIC DNA]</scope>
    <source>
        <strain evidence="2 10">M1526</strain>
    </source>
</reference>
<organism evidence="3 12">
    <name type="scientific">Vibrio cholerae</name>
    <dbReference type="NCBI Taxonomy" id="666"/>
    <lineage>
        <taxon>Bacteria</taxon>
        <taxon>Pseudomonadati</taxon>
        <taxon>Pseudomonadota</taxon>
        <taxon>Gammaproteobacteria</taxon>
        <taxon>Vibrionales</taxon>
        <taxon>Vibrionaceae</taxon>
        <taxon>Vibrio</taxon>
    </lineage>
</organism>
<evidence type="ECO:0000313" key="12">
    <source>
        <dbReference type="Proteomes" id="UP000471242"/>
    </source>
</evidence>
<dbReference type="EMBL" id="SISP01000024">
    <property type="protein sequence ID" value="TBM40707.1"/>
    <property type="molecule type" value="Genomic_DNA"/>
</dbReference>
<dbReference type="EMBL" id="QZRB01000003">
    <property type="protein sequence ID" value="MVD22285.1"/>
    <property type="molecule type" value="Genomic_DNA"/>
</dbReference>
<gene>
    <name evidence="3" type="ORF">D6U24_02835</name>
    <name evidence="1" type="ORF">ERS013200_01349</name>
    <name evidence="4" type="ORF">EYB64_13735</name>
    <name evidence="2" type="ORF">F0M16_00490</name>
    <name evidence="5" type="ORF">FLM02_16260</name>
    <name evidence="6" type="ORF">FXF03_19865</name>
</gene>
<dbReference type="Proteomes" id="UP000323819">
    <property type="component" value="Unassembled WGS sequence"/>
</dbReference>
<dbReference type="Proteomes" id="UP000319979">
    <property type="component" value="Unassembled WGS sequence"/>
</dbReference>
<sequence>MIKIHFHLLKNNLRWSSKIHQLNSDILQRHILPRINSNHYPIYFDFCEIEQSGKILSDSGIELGHFNIH</sequence>
<evidence type="ECO:0000313" key="5">
    <source>
        <dbReference type="EMBL" id="TQP10153.1"/>
    </source>
</evidence>
<dbReference type="EMBL" id="VIOS01000084">
    <property type="protein sequence ID" value="TQP10153.1"/>
    <property type="molecule type" value="Genomic_DNA"/>
</dbReference>
<evidence type="ECO:0000313" key="9">
    <source>
        <dbReference type="Proteomes" id="UP000319979"/>
    </source>
</evidence>
<reference evidence="3 12" key="2">
    <citation type="submission" date="2018-09" db="EMBL/GenBank/DDBJ databases">
        <title>Genomic epidemiology reveals two lineages of Vibrio cholerae that can cause global cholera epidemics despite absence of cholera toxin gene.</title>
        <authorList>
            <person name="Wang H."/>
            <person name="Zen W."/>
            <person name="Yu H."/>
            <person name="Zhang W."/>
            <person name="Pan J."/>
            <person name="Yang C."/>
            <person name="Cui Y."/>
        </authorList>
    </citation>
    <scope>NUCLEOTIDE SEQUENCE [LARGE SCALE GENOMIC DNA]</scope>
    <source>
        <strain evidence="3 12">00-1_S85</strain>
    </source>
</reference>
<name>A0A0H6JG65_VIBCL</name>
<proteinExistence type="predicted"/>
<reference evidence="6 11" key="4">
    <citation type="submission" date="2019-06" db="EMBL/GenBank/DDBJ databases">
        <title>Vibrio cholerae phylogeny based on whole-genome sequencing reveals genetic diversity and population strucutre.</title>
        <authorList>
            <person name="Zhiqiu Y."/>
            <person name="Bin L."/>
            <person name="Lingyan J."/>
        </authorList>
    </citation>
    <scope>NUCLEOTIDE SEQUENCE [LARGE SCALE GENOMIC DNA]</scope>
    <source>
        <strain evidence="6 11">N2814</strain>
    </source>
</reference>
<accession>A0A0H6JG65</accession>
<dbReference type="Proteomes" id="UP000294145">
    <property type="component" value="Unassembled WGS sequence"/>
</dbReference>